<organism evidence="3 4">
    <name type="scientific">Symbiodinium natans</name>
    <dbReference type="NCBI Taxonomy" id="878477"/>
    <lineage>
        <taxon>Eukaryota</taxon>
        <taxon>Sar</taxon>
        <taxon>Alveolata</taxon>
        <taxon>Dinophyceae</taxon>
        <taxon>Suessiales</taxon>
        <taxon>Symbiodiniaceae</taxon>
        <taxon>Symbiodinium</taxon>
    </lineage>
</organism>
<dbReference type="PANTHER" id="PTHR43834:SF6">
    <property type="entry name" value="GTPASE DER"/>
    <property type="match status" value="1"/>
</dbReference>
<reference evidence="3" key="1">
    <citation type="submission" date="2021-02" db="EMBL/GenBank/DDBJ databases">
        <authorList>
            <person name="Dougan E. K."/>
            <person name="Rhodes N."/>
            <person name="Thang M."/>
            <person name="Chan C."/>
        </authorList>
    </citation>
    <scope>NUCLEOTIDE SEQUENCE</scope>
</reference>
<proteinExistence type="predicted"/>
<dbReference type="Proteomes" id="UP000604046">
    <property type="component" value="Unassembled WGS sequence"/>
</dbReference>
<sequence>MWTPLCARCRLRISWPTARSLLGTTSQLVQPGRPAIASRFFAMRIPTSRQQFQRDVPEDIQPISIAIVGRPNVGKSTLFNRLQSGTRRKKKDLDHRAIISERAGTTRDRKDALAVLYGLLLRVIDTGGLESPTETSANTLLQSMQEQVWKAIAEAHAILFLIDAQEGITPSDLAIAKMLREGAGNADRYRDLFKTETPRDVPIILIANKAENTFIGPYLNDCYELGVGDPVIISAKKNQGMDDLHDRLLLEVGHLQHREEENPGTAFMQTDEDRMYLEGLESQEQTDGEGDEEEAEADFEEDEEVSGPSDSESGLPTGPTLPWLTLDMPEEKWKSLRYYAHHPADPLGALDPGLKAAVMHDDGRRIGKYWLDAPQRSLPTKEARDYVLQQRRAEEMENAMKVAIIGQPNGGKSSIINALLQEERCVVDEADGTTMDSIVTNWTFKEHPVKLIDTCGIYRGWQYSGTTAEFVQPGMGTRKAIRRAHVCVLCLDAHRYSKMTHNSCPNKFEINLGNFVADEGKCLIIAINKWDLIHENDQPKYREDILKRITDCFSSIKGVPVVFLSAKYNLNLPMLMTRSLALYKRWSARLPTSRLNSWLQAWMLRWPPPWRNGQ</sequence>
<name>A0A812IHK0_9DINO</name>
<feature type="region of interest" description="Disordered" evidence="1">
    <location>
        <begin position="281"/>
        <end position="323"/>
    </location>
</feature>
<keyword evidence="4" id="KW-1185">Reference proteome</keyword>
<evidence type="ECO:0000313" key="3">
    <source>
        <dbReference type="EMBL" id="CAE7038932.1"/>
    </source>
</evidence>
<feature type="compositionally biased region" description="Acidic residues" evidence="1">
    <location>
        <begin position="284"/>
        <end position="305"/>
    </location>
</feature>
<dbReference type="InterPro" id="IPR027417">
    <property type="entry name" value="P-loop_NTPase"/>
</dbReference>
<feature type="domain" description="G" evidence="2">
    <location>
        <begin position="401"/>
        <end position="528"/>
    </location>
</feature>
<comment type="caution">
    <text evidence="3">The sequence shown here is derived from an EMBL/GenBank/DDBJ whole genome shotgun (WGS) entry which is preliminary data.</text>
</comment>
<dbReference type="AlphaFoldDB" id="A0A812IHK0"/>
<dbReference type="EMBL" id="CAJNDS010000288">
    <property type="protein sequence ID" value="CAE7038932.1"/>
    <property type="molecule type" value="Genomic_DNA"/>
</dbReference>
<dbReference type="OrthoDB" id="8954335at2759"/>
<evidence type="ECO:0000259" key="2">
    <source>
        <dbReference type="Pfam" id="PF01926"/>
    </source>
</evidence>
<dbReference type="Gene3D" id="3.40.50.300">
    <property type="entry name" value="P-loop containing nucleotide triphosphate hydrolases"/>
    <property type="match status" value="2"/>
</dbReference>
<dbReference type="PANTHER" id="PTHR43834">
    <property type="entry name" value="GTPASE DER"/>
    <property type="match status" value="1"/>
</dbReference>
<gene>
    <name evidence="3" type="primary">der</name>
    <name evidence="3" type="ORF">SNAT2548_LOCUS4637</name>
</gene>
<dbReference type="SUPFAM" id="SSF52540">
    <property type="entry name" value="P-loop containing nucleoside triphosphate hydrolases"/>
    <property type="match status" value="2"/>
</dbReference>
<feature type="compositionally biased region" description="Low complexity" evidence="1">
    <location>
        <begin position="314"/>
        <end position="323"/>
    </location>
</feature>
<evidence type="ECO:0000256" key="1">
    <source>
        <dbReference type="SAM" id="MobiDB-lite"/>
    </source>
</evidence>
<evidence type="ECO:0000313" key="4">
    <source>
        <dbReference type="Proteomes" id="UP000604046"/>
    </source>
</evidence>
<feature type="domain" description="G" evidence="2">
    <location>
        <begin position="65"/>
        <end position="181"/>
    </location>
</feature>
<feature type="non-terminal residue" evidence="3">
    <location>
        <position position="1"/>
    </location>
</feature>
<dbReference type="InterPro" id="IPR006073">
    <property type="entry name" value="GTP-bd"/>
</dbReference>
<dbReference type="GO" id="GO:0005525">
    <property type="term" value="F:GTP binding"/>
    <property type="evidence" value="ECO:0007669"/>
    <property type="project" value="InterPro"/>
</dbReference>
<protein>
    <submittedName>
        <fullName evidence="3">Der protein</fullName>
    </submittedName>
</protein>
<dbReference type="Pfam" id="PF01926">
    <property type="entry name" value="MMR_HSR1"/>
    <property type="match status" value="2"/>
</dbReference>
<accession>A0A812IHK0</accession>
<dbReference type="CDD" id="cd01894">
    <property type="entry name" value="EngA1"/>
    <property type="match status" value="1"/>
</dbReference>